<gene>
    <name evidence="2" type="ORF">GCM10008955_17080</name>
</gene>
<keyword evidence="3" id="KW-1185">Reference proteome</keyword>
<dbReference type="RefSeq" id="WP_229780705.1">
    <property type="nucleotide sequence ID" value="NZ_BMPP01000006.1"/>
</dbReference>
<protein>
    <submittedName>
        <fullName evidence="2">Uncharacterized protein</fullName>
    </submittedName>
</protein>
<proteinExistence type="predicted"/>
<feature type="region of interest" description="Disordered" evidence="1">
    <location>
        <begin position="29"/>
        <end position="55"/>
    </location>
</feature>
<sequence length="217" mass="22538">MMRLLVALAILALLVFLWPRIQSWGRQTFRRSDSAPTRSQEAAPLPSNRPSGVRVVPATPREETIPAPRSTPAPVAPPAAAPPVVPAPPVTPAPVPVMAAPVAAASVVAVAAPVGTATLDDPDAIRPEVSADVLASARASVQPEVPDEVLSDALLDVTPAQLQQLFATVPTEVMAHAIGRTDDVSRTPVQAGELAQLQGLGSAVDELDIWSFGDDKT</sequence>
<dbReference type="Proteomes" id="UP000647587">
    <property type="component" value="Unassembled WGS sequence"/>
</dbReference>
<evidence type="ECO:0000313" key="3">
    <source>
        <dbReference type="Proteomes" id="UP000647587"/>
    </source>
</evidence>
<organism evidence="2 3">
    <name type="scientific">Deinococcus malanensis</name>
    <dbReference type="NCBI Taxonomy" id="1706855"/>
    <lineage>
        <taxon>Bacteria</taxon>
        <taxon>Thermotogati</taxon>
        <taxon>Deinococcota</taxon>
        <taxon>Deinococci</taxon>
        <taxon>Deinococcales</taxon>
        <taxon>Deinococcaceae</taxon>
        <taxon>Deinococcus</taxon>
    </lineage>
</organism>
<comment type="caution">
    <text evidence="2">The sequence shown here is derived from an EMBL/GenBank/DDBJ whole genome shotgun (WGS) entry which is preliminary data.</text>
</comment>
<accession>A0ABQ2EWG0</accession>
<dbReference type="EMBL" id="BMPP01000006">
    <property type="protein sequence ID" value="GGK24070.1"/>
    <property type="molecule type" value="Genomic_DNA"/>
</dbReference>
<name>A0ABQ2EWG0_9DEIO</name>
<evidence type="ECO:0000256" key="1">
    <source>
        <dbReference type="SAM" id="MobiDB-lite"/>
    </source>
</evidence>
<reference evidence="3" key="1">
    <citation type="journal article" date="2019" name="Int. J. Syst. Evol. Microbiol.">
        <title>The Global Catalogue of Microorganisms (GCM) 10K type strain sequencing project: providing services to taxonomists for standard genome sequencing and annotation.</title>
        <authorList>
            <consortium name="The Broad Institute Genomics Platform"/>
            <consortium name="The Broad Institute Genome Sequencing Center for Infectious Disease"/>
            <person name="Wu L."/>
            <person name="Ma J."/>
        </authorList>
    </citation>
    <scope>NUCLEOTIDE SEQUENCE [LARGE SCALE GENOMIC DNA]</scope>
    <source>
        <strain evidence="3">JCM 30331</strain>
    </source>
</reference>
<evidence type="ECO:0000313" key="2">
    <source>
        <dbReference type="EMBL" id="GGK24070.1"/>
    </source>
</evidence>